<evidence type="ECO:0000313" key="2">
    <source>
        <dbReference type="EMBL" id="GJT72946.1"/>
    </source>
</evidence>
<dbReference type="Proteomes" id="UP001151760">
    <property type="component" value="Unassembled WGS sequence"/>
</dbReference>
<gene>
    <name evidence="2" type="ORF">Tco_1032232</name>
</gene>
<accession>A0ABQ5GBD3</accession>
<keyword evidence="3" id="KW-1185">Reference proteome</keyword>
<reference evidence="2" key="1">
    <citation type="journal article" date="2022" name="Int. J. Mol. Sci.">
        <title>Draft Genome of Tanacetum Coccineum: Genomic Comparison of Closely Related Tanacetum-Family Plants.</title>
        <authorList>
            <person name="Yamashiro T."/>
            <person name="Shiraishi A."/>
            <person name="Nakayama K."/>
            <person name="Satake H."/>
        </authorList>
    </citation>
    <scope>NUCLEOTIDE SEQUENCE</scope>
</reference>
<dbReference type="EMBL" id="BQNB010018306">
    <property type="protein sequence ID" value="GJT72946.1"/>
    <property type="molecule type" value="Genomic_DNA"/>
</dbReference>
<feature type="compositionally biased region" description="Low complexity" evidence="1">
    <location>
        <begin position="98"/>
        <end position="107"/>
    </location>
</feature>
<name>A0ABQ5GBD3_9ASTR</name>
<feature type="region of interest" description="Disordered" evidence="1">
    <location>
        <begin position="86"/>
        <end position="155"/>
    </location>
</feature>
<sequence length="155" mass="17378">MAKIGMIHERVLEGQNELLESAPTVTSSNVNPWTSRVLKELMFPEESNMIEKYVSGLPDMIHGSVMASKPKTMQDALEFATELMDKKEHQAENKRKLNNNNQAQQQLPKRSDCPGLENRNHGNQTEGTEARGMVYALGGGETNQDLDDMEYDINA</sequence>
<feature type="compositionally biased region" description="Basic and acidic residues" evidence="1">
    <location>
        <begin position="86"/>
        <end position="95"/>
    </location>
</feature>
<organism evidence="2 3">
    <name type="scientific">Tanacetum coccineum</name>
    <dbReference type="NCBI Taxonomy" id="301880"/>
    <lineage>
        <taxon>Eukaryota</taxon>
        <taxon>Viridiplantae</taxon>
        <taxon>Streptophyta</taxon>
        <taxon>Embryophyta</taxon>
        <taxon>Tracheophyta</taxon>
        <taxon>Spermatophyta</taxon>
        <taxon>Magnoliopsida</taxon>
        <taxon>eudicotyledons</taxon>
        <taxon>Gunneridae</taxon>
        <taxon>Pentapetalae</taxon>
        <taxon>asterids</taxon>
        <taxon>campanulids</taxon>
        <taxon>Asterales</taxon>
        <taxon>Asteraceae</taxon>
        <taxon>Asteroideae</taxon>
        <taxon>Anthemideae</taxon>
        <taxon>Anthemidinae</taxon>
        <taxon>Tanacetum</taxon>
    </lineage>
</organism>
<evidence type="ECO:0008006" key="4">
    <source>
        <dbReference type="Google" id="ProtNLM"/>
    </source>
</evidence>
<protein>
    <recommendedName>
        <fullName evidence="4">Reverse transcriptase domain-containing protein</fullName>
    </recommendedName>
</protein>
<feature type="compositionally biased region" description="Acidic residues" evidence="1">
    <location>
        <begin position="144"/>
        <end position="155"/>
    </location>
</feature>
<comment type="caution">
    <text evidence="2">The sequence shown here is derived from an EMBL/GenBank/DDBJ whole genome shotgun (WGS) entry which is preliminary data.</text>
</comment>
<reference evidence="2" key="2">
    <citation type="submission" date="2022-01" db="EMBL/GenBank/DDBJ databases">
        <authorList>
            <person name="Yamashiro T."/>
            <person name="Shiraishi A."/>
            <person name="Satake H."/>
            <person name="Nakayama K."/>
        </authorList>
    </citation>
    <scope>NUCLEOTIDE SEQUENCE</scope>
</reference>
<evidence type="ECO:0000256" key="1">
    <source>
        <dbReference type="SAM" id="MobiDB-lite"/>
    </source>
</evidence>
<evidence type="ECO:0000313" key="3">
    <source>
        <dbReference type="Proteomes" id="UP001151760"/>
    </source>
</evidence>
<proteinExistence type="predicted"/>